<dbReference type="InterPro" id="IPR000488">
    <property type="entry name" value="Death_dom"/>
</dbReference>
<evidence type="ECO:0000259" key="3">
    <source>
        <dbReference type="PROSITE" id="PS50017"/>
    </source>
</evidence>
<dbReference type="PANTHER" id="PTHR24123">
    <property type="entry name" value="ANKYRIN REPEAT-CONTAINING"/>
    <property type="match status" value="1"/>
</dbReference>
<evidence type="ECO:0000313" key="5">
    <source>
        <dbReference type="Proteomes" id="UP000261340"/>
    </source>
</evidence>
<name>A0A3Q0S2Z2_AMPCI</name>
<reference evidence="4" key="2">
    <citation type="submission" date="2025-09" db="UniProtKB">
        <authorList>
            <consortium name="Ensembl"/>
        </authorList>
    </citation>
    <scope>IDENTIFICATION</scope>
</reference>
<dbReference type="GeneTree" id="ENSGT00940000155279"/>
<dbReference type="SUPFAM" id="SSF47986">
    <property type="entry name" value="DEATH domain"/>
    <property type="match status" value="1"/>
</dbReference>
<dbReference type="AlphaFoldDB" id="A0A3Q0S2Z2"/>
<proteinExistence type="predicted"/>
<dbReference type="PANTHER" id="PTHR24123:SF49">
    <property type="entry name" value="ANKYRIN-2-LIKE ISOFORM X1"/>
    <property type="match status" value="1"/>
</dbReference>
<dbReference type="Proteomes" id="UP000261340">
    <property type="component" value="Unplaced"/>
</dbReference>
<dbReference type="InterPro" id="IPR011029">
    <property type="entry name" value="DEATH-like_dom_sf"/>
</dbReference>
<dbReference type="SMART" id="SM00005">
    <property type="entry name" value="DEATH"/>
    <property type="match status" value="1"/>
</dbReference>
<sequence>MFGYGGISLVDWQEDADRKEETLAIISDLLGFSWTELARELEFSEEDIQLVRTENPNSLQEQSHALLQRWVEREGKHYITSNPLDIGKLFQGSEFIFRYTAYRINVFFGLIY</sequence>
<evidence type="ECO:0000256" key="1">
    <source>
        <dbReference type="ARBA" id="ARBA00022737"/>
    </source>
</evidence>
<dbReference type="PROSITE" id="PS50017">
    <property type="entry name" value="DEATH_DOMAIN"/>
    <property type="match status" value="1"/>
</dbReference>
<keyword evidence="2" id="KW-0040">ANK repeat</keyword>
<dbReference type="Pfam" id="PF00531">
    <property type="entry name" value="Death"/>
    <property type="match status" value="1"/>
</dbReference>
<feature type="domain" description="Death" evidence="3">
    <location>
        <begin position="19"/>
        <end position="77"/>
    </location>
</feature>
<dbReference type="STRING" id="61819.ENSACIP00000016273"/>
<keyword evidence="1" id="KW-0677">Repeat</keyword>
<dbReference type="Gene3D" id="1.10.533.10">
    <property type="entry name" value="Death Domain, Fas"/>
    <property type="match status" value="1"/>
</dbReference>
<protein>
    <recommendedName>
        <fullName evidence="3">Death domain-containing protein</fullName>
    </recommendedName>
</protein>
<dbReference type="Ensembl" id="ENSACIT00000016706.1">
    <property type="protein sequence ID" value="ENSACIP00000016273.1"/>
    <property type="gene ID" value="ENSACIG00000012670.1"/>
</dbReference>
<evidence type="ECO:0000256" key="2">
    <source>
        <dbReference type="ARBA" id="ARBA00023043"/>
    </source>
</evidence>
<accession>A0A3Q0S2Z2</accession>
<evidence type="ECO:0000313" key="4">
    <source>
        <dbReference type="Ensembl" id="ENSACIP00000016273.1"/>
    </source>
</evidence>
<dbReference type="GO" id="GO:0007165">
    <property type="term" value="P:signal transduction"/>
    <property type="evidence" value="ECO:0007669"/>
    <property type="project" value="InterPro"/>
</dbReference>
<keyword evidence="5" id="KW-1185">Reference proteome</keyword>
<organism evidence="4 5">
    <name type="scientific">Amphilophus citrinellus</name>
    <name type="common">Midas cichlid</name>
    <name type="synonym">Cichlasoma citrinellum</name>
    <dbReference type="NCBI Taxonomy" id="61819"/>
    <lineage>
        <taxon>Eukaryota</taxon>
        <taxon>Metazoa</taxon>
        <taxon>Chordata</taxon>
        <taxon>Craniata</taxon>
        <taxon>Vertebrata</taxon>
        <taxon>Euteleostomi</taxon>
        <taxon>Actinopterygii</taxon>
        <taxon>Neopterygii</taxon>
        <taxon>Teleostei</taxon>
        <taxon>Neoteleostei</taxon>
        <taxon>Acanthomorphata</taxon>
        <taxon>Ovalentaria</taxon>
        <taxon>Cichlomorphae</taxon>
        <taxon>Cichliformes</taxon>
        <taxon>Cichlidae</taxon>
        <taxon>New World cichlids</taxon>
        <taxon>Cichlasomatinae</taxon>
        <taxon>Heroini</taxon>
        <taxon>Amphilophus</taxon>
    </lineage>
</organism>
<reference evidence="4" key="1">
    <citation type="submission" date="2025-08" db="UniProtKB">
        <authorList>
            <consortium name="Ensembl"/>
        </authorList>
    </citation>
    <scope>IDENTIFICATION</scope>
</reference>
<dbReference type="InterPro" id="IPR051165">
    <property type="entry name" value="Multifunctional_ANK_Repeat"/>
</dbReference>